<evidence type="ECO:0000313" key="3">
    <source>
        <dbReference type="Proteomes" id="UP000463951"/>
    </source>
</evidence>
<reference evidence="2 3" key="1">
    <citation type="journal article" date="2020" name="Int. J. Syst. Evol. Microbiol.">
        <title>Reclassification of Streptomyces castelarensis and Streptomyces sporoclivatus as later heterotypic synonyms of Streptomyces antimycoticus.</title>
        <authorList>
            <person name="Komaki H."/>
            <person name="Tamura T."/>
        </authorList>
    </citation>
    <scope>NUCLEOTIDE SEQUENCE [LARGE SCALE GENOMIC DNA]</scope>
    <source>
        <strain evidence="2 3">NBRC 100767</strain>
    </source>
</reference>
<name>A0A499UBZ9_9ACTN</name>
<dbReference type="EMBL" id="AP019620">
    <property type="protein sequence ID" value="BBJ37572.1"/>
    <property type="molecule type" value="Genomic_DNA"/>
</dbReference>
<evidence type="ECO:0000256" key="1">
    <source>
        <dbReference type="SAM" id="Phobius"/>
    </source>
</evidence>
<keyword evidence="1" id="KW-1133">Transmembrane helix</keyword>
<dbReference type="AlphaFoldDB" id="A0A499UBZ9"/>
<organism evidence="2 3">
    <name type="scientific">Streptomyces antimycoticus</name>
    <dbReference type="NCBI Taxonomy" id="68175"/>
    <lineage>
        <taxon>Bacteria</taxon>
        <taxon>Bacillati</taxon>
        <taxon>Actinomycetota</taxon>
        <taxon>Actinomycetes</taxon>
        <taxon>Kitasatosporales</taxon>
        <taxon>Streptomycetaceae</taxon>
        <taxon>Streptomyces</taxon>
        <taxon>Streptomyces violaceusniger group</taxon>
    </lineage>
</organism>
<gene>
    <name evidence="2" type="ORF">SSPO_002900</name>
</gene>
<keyword evidence="1" id="KW-0472">Membrane</keyword>
<protein>
    <submittedName>
        <fullName evidence="2">Uncharacterized protein</fullName>
    </submittedName>
</protein>
<dbReference type="PROSITE" id="PS51257">
    <property type="entry name" value="PROKAR_LIPOPROTEIN"/>
    <property type="match status" value="1"/>
</dbReference>
<proteinExistence type="predicted"/>
<sequence>MSGRPAGAAYGALLLACLPVGKAVVFALLHQALFGLHLGMAFAPNHKGMEMPGPAGERWGHLRRQVLTSRYDKRGYVFLGTATTAALVIWLRTWSPGQVLV</sequence>
<feature type="transmembrane region" description="Helical" evidence="1">
    <location>
        <begin position="76"/>
        <end position="94"/>
    </location>
</feature>
<accession>A0A499UBZ9</accession>
<keyword evidence="1" id="KW-0812">Transmembrane</keyword>
<dbReference type="Proteomes" id="UP000463951">
    <property type="component" value="Chromosome"/>
</dbReference>
<evidence type="ECO:0000313" key="2">
    <source>
        <dbReference type="EMBL" id="BBJ37572.1"/>
    </source>
</evidence>